<protein>
    <submittedName>
        <fullName evidence="1">RBBP9/YdeN family alpha/beta hydrolase</fullName>
    </submittedName>
</protein>
<reference evidence="2" key="1">
    <citation type="journal article" date="2019" name="Int. J. Syst. Evol. Microbiol.">
        <title>The Global Catalogue of Microorganisms (GCM) 10K type strain sequencing project: providing services to taxonomists for standard genome sequencing and annotation.</title>
        <authorList>
            <consortium name="The Broad Institute Genomics Platform"/>
            <consortium name="The Broad Institute Genome Sequencing Center for Infectious Disease"/>
            <person name="Wu L."/>
            <person name="Ma J."/>
        </authorList>
    </citation>
    <scope>NUCLEOTIDE SEQUENCE [LARGE SCALE GENOMIC DNA]</scope>
    <source>
        <strain evidence="2">CCM 8689</strain>
    </source>
</reference>
<accession>A0ABV8NQM7</accession>
<dbReference type="Pfam" id="PF06821">
    <property type="entry name" value="Ser_hydrolase"/>
    <property type="match status" value="1"/>
</dbReference>
<dbReference type="SUPFAM" id="SSF53474">
    <property type="entry name" value="alpha/beta-Hydrolases"/>
    <property type="match status" value="1"/>
</dbReference>
<evidence type="ECO:0000313" key="2">
    <source>
        <dbReference type="Proteomes" id="UP001595792"/>
    </source>
</evidence>
<dbReference type="InterPro" id="IPR029058">
    <property type="entry name" value="AB_hydrolase_fold"/>
</dbReference>
<dbReference type="GO" id="GO:0016787">
    <property type="term" value="F:hydrolase activity"/>
    <property type="evidence" value="ECO:0007669"/>
    <property type="project" value="UniProtKB-KW"/>
</dbReference>
<dbReference type="Gene3D" id="3.40.50.1820">
    <property type="entry name" value="alpha/beta hydrolase"/>
    <property type="match status" value="1"/>
</dbReference>
<gene>
    <name evidence="1" type="ORF">ACFOUY_14985</name>
</gene>
<dbReference type="Proteomes" id="UP001595792">
    <property type="component" value="Unassembled WGS sequence"/>
</dbReference>
<proteinExistence type="predicted"/>
<dbReference type="EMBL" id="JBHSBY010000132">
    <property type="protein sequence ID" value="MFC4198009.1"/>
    <property type="molecule type" value="Genomic_DNA"/>
</dbReference>
<comment type="caution">
    <text evidence="1">The sequence shown here is derived from an EMBL/GenBank/DDBJ whole genome shotgun (WGS) entry which is preliminary data.</text>
</comment>
<dbReference type="InterPro" id="IPR010662">
    <property type="entry name" value="RBBP9/YdeN"/>
</dbReference>
<keyword evidence="2" id="KW-1185">Reference proteome</keyword>
<evidence type="ECO:0000313" key="1">
    <source>
        <dbReference type="EMBL" id="MFC4198009.1"/>
    </source>
</evidence>
<dbReference type="RefSeq" id="WP_378961773.1">
    <property type="nucleotide sequence ID" value="NZ_JBHRXC010000016.1"/>
</dbReference>
<sequence>MVYLKSFPLMQINFKRIVVASINDEWISKERDEFFAKNWGSELISIGEAGHINAASGFGEWKEGLEILKSI</sequence>
<name>A0ABV8NQM7_9SPHI</name>
<keyword evidence="1" id="KW-0378">Hydrolase</keyword>
<organism evidence="1 2">
    <name type="scientific">Pedobacter jamesrossensis</name>
    <dbReference type="NCBI Taxonomy" id="1908238"/>
    <lineage>
        <taxon>Bacteria</taxon>
        <taxon>Pseudomonadati</taxon>
        <taxon>Bacteroidota</taxon>
        <taxon>Sphingobacteriia</taxon>
        <taxon>Sphingobacteriales</taxon>
        <taxon>Sphingobacteriaceae</taxon>
        <taxon>Pedobacter</taxon>
    </lineage>
</organism>